<evidence type="ECO:0000256" key="8">
    <source>
        <dbReference type="ARBA" id="ARBA00022840"/>
    </source>
</evidence>
<evidence type="ECO:0000256" key="1">
    <source>
        <dbReference type="ARBA" id="ARBA00002332"/>
    </source>
</evidence>
<dbReference type="AlphaFoldDB" id="G0ECN7"/>
<dbReference type="InParanoid" id="G0ECN7"/>
<dbReference type="SUPFAM" id="SSF54810">
    <property type="entry name" value="GMP synthetase C-terminal dimerisation domain"/>
    <property type="match status" value="1"/>
</dbReference>
<dbReference type="Gene3D" id="3.30.300.10">
    <property type="match status" value="2"/>
</dbReference>
<evidence type="ECO:0000256" key="4">
    <source>
        <dbReference type="ARBA" id="ARBA00022598"/>
    </source>
</evidence>
<dbReference type="UniPathway" id="UPA00189">
    <property type="reaction ID" value="UER00296"/>
</dbReference>
<evidence type="ECO:0000256" key="11">
    <source>
        <dbReference type="PROSITE-ProRule" id="PRU00886"/>
    </source>
</evidence>
<dbReference type="KEGG" id="pfm:Pyrfu_1753"/>
<keyword evidence="7 11" id="KW-0658">Purine biosynthesis</keyword>
<dbReference type="GO" id="GO:0003921">
    <property type="term" value="F:GMP synthase activity"/>
    <property type="evidence" value="ECO:0007669"/>
    <property type="project" value="InterPro"/>
</dbReference>
<comment type="pathway">
    <text evidence="2">Purine metabolism; GMP biosynthesis; GMP from XMP (L-Gln route): step 1/1.</text>
</comment>
<dbReference type="InterPro" id="IPR014729">
    <property type="entry name" value="Rossmann-like_a/b/a_fold"/>
</dbReference>
<protein>
    <recommendedName>
        <fullName evidence="3">GMP synthase (glutamine-hydrolyzing)</fullName>
        <ecNumber evidence="3">6.3.5.2</ecNumber>
    </recommendedName>
    <alternativeName>
        <fullName evidence="9">GMP synthetase</fullName>
    </alternativeName>
</protein>
<dbReference type="GO" id="GO:0005524">
    <property type="term" value="F:ATP binding"/>
    <property type="evidence" value="ECO:0007669"/>
    <property type="project" value="UniProtKB-UniRule"/>
</dbReference>
<feature type="domain" description="GMPS ATP-PPase" evidence="12">
    <location>
        <begin position="2"/>
        <end position="190"/>
    </location>
</feature>
<keyword evidence="14" id="KW-1185">Reference proteome</keyword>
<proteinExistence type="predicted"/>
<evidence type="ECO:0000313" key="14">
    <source>
        <dbReference type="Proteomes" id="UP000001037"/>
    </source>
</evidence>
<dbReference type="FunCoup" id="G0ECN7">
    <property type="interactions" value="270"/>
</dbReference>
<name>G0ECN7_PYRF1</name>
<keyword evidence="8 11" id="KW-0067">ATP-binding</keyword>
<dbReference type="Pfam" id="PF00958">
    <property type="entry name" value="GMP_synt_C"/>
    <property type="match status" value="1"/>
</dbReference>
<evidence type="ECO:0000256" key="9">
    <source>
        <dbReference type="ARBA" id="ARBA00030464"/>
    </source>
</evidence>
<dbReference type="OrthoDB" id="33844at2157"/>
<comment type="catalytic activity">
    <reaction evidence="10">
        <text>XMP + L-glutamine + ATP + H2O = GMP + L-glutamate + AMP + diphosphate + 2 H(+)</text>
        <dbReference type="Rhea" id="RHEA:11680"/>
        <dbReference type="ChEBI" id="CHEBI:15377"/>
        <dbReference type="ChEBI" id="CHEBI:15378"/>
        <dbReference type="ChEBI" id="CHEBI:29985"/>
        <dbReference type="ChEBI" id="CHEBI:30616"/>
        <dbReference type="ChEBI" id="CHEBI:33019"/>
        <dbReference type="ChEBI" id="CHEBI:57464"/>
        <dbReference type="ChEBI" id="CHEBI:58115"/>
        <dbReference type="ChEBI" id="CHEBI:58359"/>
        <dbReference type="ChEBI" id="CHEBI:456215"/>
        <dbReference type="EC" id="6.3.5.2"/>
    </reaction>
</comment>
<evidence type="ECO:0000256" key="5">
    <source>
        <dbReference type="ARBA" id="ARBA00022741"/>
    </source>
</evidence>
<evidence type="ECO:0000259" key="12">
    <source>
        <dbReference type="PROSITE" id="PS51553"/>
    </source>
</evidence>
<dbReference type="EMBL" id="CP002838">
    <property type="protein sequence ID" value="AEM39607.1"/>
    <property type="molecule type" value="Genomic_DNA"/>
</dbReference>
<evidence type="ECO:0000256" key="3">
    <source>
        <dbReference type="ARBA" id="ARBA00012746"/>
    </source>
</evidence>
<dbReference type="eggNOG" id="arCOG00085">
    <property type="taxonomic scope" value="Archaea"/>
</dbReference>
<dbReference type="SUPFAM" id="SSF52402">
    <property type="entry name" value="Adenine nucleotide alpha hydrolases-like"/>
    <property type="match status" value="1"/>
</dbReference>
<evidence type="ECO:0000256" key="6">
    <source>
        <dbReference type="ARBA" id="ARBA00022749"/>
    </source>
</evidence>
<organism evidence="13 14">
    <name type="scientific">Pyrolobus fumarii (strain DSM 11204 / 1A)</name>
    <dbReference type="NCBI Taxonomy" id="694429"/>
    <lineage>
        <taxon>Archaea</taxon>
        <taxon>Thermoproteota</taxon>
        <taxon>Thermoprotei</taxon>
        <taxon>Desulfurococcales</taxon>
        <taxon>Pyrodictiaceae</taxon>
        <taxon>Pyrolobus</taxon>
    </lineage>
</organism>
<keyword evidence="6 11" id="KW-0332">GMP biosynthesis</keyword>
<dbReference type="InterPro" id="IPR001674">
    <property type="entry name" value="GMP_synth_C"/>
</dbReference>
<evidence type="ECO:0000256" key="2">
    <source>
        <dbReference type="ARBA" id="ARBA00005153"/>
    </source>
</evidence>
<dbReference type="HOGENOM" id="CLU_014340_0_0_2"/>
<dbReference type="InterPro" id="IPR025777">
    <property type="entry name" value="GMPS_ATP_PPase_dom"/>
</dbReference>
<evidence type="ECO:0000256" key="7">
    <source>
        <dbReference type="ARBA" id="ARBA00022755"/>
    </source>
</evidence>
<evidence type="ECO:0000313" key="13">
    <source>
        <dbReference type="EMBL" id="AEM39607.1"/>
    </source>
</evidence>
<reference evidence="13 14" key="1">
    <citation type="journal article" date="2011" name="Stand. Genomic Sci.">
        <title>Complete genome sequence of the hyperthermophilic chemolithoautotroph Pyrolobus fumarii type strain (1A).</title>
        <authorList>
            <person name="Anderson I."/>
            <person name="Goker M."/>
            <person name="Nolan M."/>
            <person name="Lucas S."/>
            <person name="Hammon N."/>
            <person name="Deshpande S."/>
            <person name="Cheng J.F."/>
            <person name="Tapia R."/>
            <person name="Han C."/>
            <person name="Goodwin L."/>
            <person name="Pitluck S."/>
            <person name="Huntemann M."/>
            <person name="Liolios K."/>
            <person name="Ivanova N."/>
            <person name="Pagani I."/>
            <person name="Mavromatis K."/>
            <person name="Ovchinikova G."/>
            <person name="Pati A."/>
            <person name="Chen A."/>
            <person name="Palaniappan K."/>
            <person name="Land M."/>
            <person name="Hauser L."/>
            <person name="Brambilla E.M."/>
            <person name="Huber H."/>
            <person name="Yasawong M."/>
            <person name="Rohde M."/>
            <person name="Spring S."/>
            <person name="Abt B."/>
            <person name="Sikorski J."/>
            <person name="Wirth R."/>
            <person name="Detter J.C."/>
            <person name="Woyke T."/>
            <person name="Bristow J."/>
            <person name="Eisen J.A."/>
            <person name="Markowitz V."/>
            <person name="Hugenholtz P."/>
            <person name="Kyrpides N.C."/>
            <person name="Klenk H.P."/>
            <person name="Lapidus A."/>
        </authorList>
    </citation>
    <scope>NUCLEOTIDE SEQUENCE [LARGE SCALE GENOMIC DNA]</scope>
    <source>
        <strain evidence="14">DSM 11204 / 1A</strain>
    </source>
</reference>
<sequence length="374" mass="41593">MFDVDGFIEKSTRYIREAVGDDCAVVAVSGGVDSTTAAVLAYRALGEKLHPVFIDTGFMRLGEDVHVPKLLRSVLPNLTVLKERSRFYEAVMGVPDAEEKRKRFREVFYRVLSEFAEKVGCRKLVQGTIAPDVIETTGGIKTQHNVLRDVGLDPVSRYGFEVVEPLRELYKDQVRMVARKLGVPREIVERQPFPGPGLLVRCVGACSPEKLSVLRVADKMFTGLVEYLGWRPSQYLVAVWESERHPGKTLEIDGIRMEAYAARATGVKGDARAYGLVYVADVDPRSALEKFLWAKLTSLDRDAVRLVARLWSGGGGKYVVAIRAVQTEDFMTADVALPDRETLEVIVEGLSGIRNVAEIVYDVTPKPPATIEYE</sequence>
<evidence type="ECO:0000256" key="10">
    <source>
        <dbReference type="ARBA" id="ARBA00049404"/>
    </source>
</evidence>
<accession>G0ECN7</accession>
<dbReference type="PANTHER" id="PTHR11922">
    <property type="entry name" value="GMP SYNTHASE-RELATED"/>
    <property type="match status" value="1"/>
</dbReference>
<dbReference type="CDD" id="cd01997">
    <property type="entry name" value="GMP_synthase_C"/>
    <property type="match status" value="1"/>
</dbReference>
<gene>
    <name evidence="13" type="ordered locus">Pyrfu_1753</name>
</gene>
<feature type="binding site" evidence="11">
    <location>
        <begin position="29"/>
        <end position="35"/>
    </location>
    <ligand>
        <name>ATP</name>
        <dbReference type="ChEBI" id="CHEBI:30616"/>
    </ligand>
</feature>
<keyword evidence="4" id="KW-0436">Ligase</keyword>
<dbReference type="PROSITE" id="PS51553">
    <property type="entry name" value="GMPS_ATP_PPASE"/>
    <property type="match status" value="1"/>
</dbReference>
<dbReference type="STRING" id="694429.Pyrfu_1753"/>
<comment type="function">
    <text evidence="1">Catalyzes the synthesis of GMP from XMP.</text>
</comment>
<dbReference type="Proteomes" id="UP000001037">
    <property type="component" value="Chromosome"/>
</dbReference>
<keyword evidence="5 11" id="KW-0547">Nucleotide-binding</keyword>
<dbReference type="Gene3D" id="3.40.50.620">
    <property type="entry name" value="HUPs"/>
    <property type="match status" value="1"/>
</dbReference>
<dbReference type="GO" id="GO:0005829">
    <property type="term" value="C:cytosol"/>
    <property type="evidence" value="ECO:0007669"/>
    <property type="project" value="TreeGrafter"/>
</dbReference>
<dbReference type="PANTHER" id="PTHR11922:SF2">
    <property type="entry name" value="GMP SYNTHASE [GLUTAMINE-HYDROLYZING]"/>
    <property type="match status" value="1"/>
</dbReference>
<dbReference type="EC" id="6.3.5.2" evidence="3"/>